<comment type="caution">
    <text evidence="2">The sequence shown here is derived from an EMBL/GenBank/DDBJ whole genome shotgun (WGS) entry which is preliminary data.</text>
</comment>
<feature type="domain" description="Pre-C2HC" evidence="1">
    <location>
        <begin position="98"/>
        <end position="166"/>
    </location>
</feature>
<dbReference type="OrthoDB" id="6593055at2759"/>
<dbReference type="AlphaFoldDB" id="A0A2J7Q2P2"/>
<dbReference type="Proteomes" id="UP000235965">
    <property type="component" value="Unassembled WGS sequence"/>
</dbReference>
<organism evidence="2 3">
    <name type="scientific">Cryptotermes secundus</name>
    <dbReference type="NCBI Taxonomy" id="105785"/>
    <lineage>
        <taxon>Eukaryota</taxon>
        <taxon>Metazoa</taxon>
        <taxon>Ecdysozoa</taxon>
        <taxon>Arthropoda</taxon>
        <taxon>Hexapoda</taxon>
        <taxon>Insecta</taxon>
        <taxon>Pterygota</taxon>
        <taxon>Neoptera</taxon>
        <taxon>Polyneoptera</taxon>
        <taxon>Dictyoptera</taxon>
        <taxon>Blattodea</taxon>
        <taxon>Blattoidea</taxon>
        <taxon>Termitoidae</taxon>
        <taxon>Kalotermitidae</taxon>
        <taxon>Cryptotermitinae</taxon>
        <taxon>Cryptotermes</taxon>
    </lineage>
</organism>
<proteinExistence type="predicted"/>
<evidence type="ECO:0000313" key="3">
    <source>
        <dbReference type="Proteomes" id="UP000235965"/>
    </source>
</evidence>
<keyword evidence="3" id="KW-1185">Reference proteome</keyword>
<evidence type="ECO:0000313" key="2">
    <source>
        <dbReference type="EMBL" id="PNF22850.1"/>
    </source>
</evidence>
<gene>
    <name evidence="2" type="ORF">B7P43_G16778</name>
</gene>
<reference evidence="2 3" key="1">
    <citation type="submission" date="2017-12" db="EMBL/GenBank/DDBJ databases">
        <title>Hemimetabolous genomes reveal molecular basis of termite eusociality.</title>
        <authorList>
            <person name="Harrison M.C."/>
            <person name="Jongepier E."/>
            <person name="Robertson H.M."/>
            <person name="Arning N."/>
            <person name="Bitard-Feildel T."/>
            <person name="Chao H."/>
            <person name="Childers C.P."/>
            <person name="Dinh H."/>
            <person name="Doddapaneni H."/>
            <person name="Dugan S."/>
            <person name="Gowin J."/>
            <person name="Greiner C."/>
            <person name="Han Y."/>
            <person name="Hu H."/>
            <person name="Hughes D.S.T."/>
            <person name="Huylmans A.-K."/>
            <person name="Kemena C."/>
            <person name="Kremer L.P.M."/>
            <person name="Lee S.L."/>
            <person name="Lopez-Ezquerra A."/>
            <person name="Mallet L."/>
            <person name="Monroy-Kuhn J.M."/>
            <person name="Moser A."/>
            <person name="Murali S.C."/>
            <person name="Muzny D.M."/>
            <person name="Otani S."/>
            <person name="Piulachs M.-D."/>
            <person name="Poelchau M."/>
            <person name="Qu J."/>
            <person name="Schaub F."/>
            <person name="Wada-Katsumata A."/>
            <person name="Worley K.C."/>
            <person name="Xie Q."/>
            <person name="Ylla G."/>
            <person name="Poulsen M."/>
            <person name="Gibbs R.A."/>
            <person name="Schal C."/>
            <person name="Richards S."/>
            <person name="Belles X."/>
            <person name="Korb J."/>
            <person name="Bornberg-Bauer E."/>
        </authorList>
    </citation>
    <scope>NUCLEOTIDE SEQUENCE [LARGE SCALE GENOMIC DNA]</scope>
    <source>
        <tissue evidence="2">Whole body</tissue>
    </source>
</reference>
<sequence>METTTANTNKEPKPPPIYVTGVKHIQPLIQLLNELAKDSYITKTIRHDQVKIQPLKSEVYSTILKALMEKNTEFHTYKPKKDKTFRVVLKNIHPSTDLKEITHSLAEEGHEVTNIWNVKQRHTNLPLPLFFVDLKAQTNNKDIYNINLLLNTCVQIEAPHTRHEIPQCMRCQKYGHTKNYCHNTPCCVKCARNHLTKDCPKKTHDDDVICANCKEHHPANYRGCIVHKQLQQKLYPTLRDRTNYSRVTQPDQLEIHLRSYQPEKRKEPTLHSKYTDWDLFREILDSLVVLETPLKTETDIDSELRTKFHKMYWMLGRHSELSTENKILLYKIILKPIWTYGIPLWGTASNSNIEILQRFQNMALRVLVNAPWYVPNFVLHKDLGIPTVREEITLSSKKYQARLRKHPNSLATHLYDEEEVRRLHRCKPSELLTRVAI</sequence>
<dbReference type="EMBL" id="NEVH01019096">
    <property type="protein sequence ID" value="PNF22850.1"/>
    <property type="molecule type" value="Genomic_DNA"/>
</dbReference>
<dbReference type="Pfam" id="PF07530">
    <property type="entry name" value="PRE_C2HC"/>
    <property type="match status" value="1"/>
</dbReference>
<accession>A0A2J7Q2P2</accession>
<evidence type="ECO:0000259" key="1">
    <source>
        <dbReference type="SMART" id="SM00596"/>
    </source>
</evidence>
<name>A0A2J7Q2P2_9NEOP</name>
<dbReference type="SMART" id="SM00596">
    <property type="entry name" value="PRE_C2HC"/>
    <property type="match status" value="1"/>
</dbReference>
<dbReference type="InterPro" id="IPR006579">
    <property type="entry name" value="Pre_C2HC_dom"/>
</dbReference>
<dbReference type="InParanoid" id="A0A2J7Q2P2"/>
<protein>
    <recommendedName>
        <fullName evidence="1">Pre-C2HC domain-containing protein</fullName>
    </recommendedName>
</protein>